<sequence>MAPRAQRAPRKSPKVSLAADSIVASPEPQSSPSTASSSYNPTPSPSAPSSSATLPSSPPPSSAPPPTLAKGSQGSSRAVKVNPSNIYQVDDYDGVHEWAEYIASLHYKGDSLFGALRGTVSERYSTIKANTARRERRRYLEEEQIRVLLVVADAIHQDACDACDSDKISPECLRKRDVKLVKDGQREFRRHREFFRPDDLSKHVLEVGFSQARFQGDVEVKSILNLNYLYPYMNYEPGEYLMQLMPFDEATDRQQAIGVRMQPHSSSDSYSMFLGMNDDILIAVAILGFKPRATDFVPRTLHALFDASSAPVEGWDDLVTAWDIKFQLVSDLPKFIQFSVAEARTKLSEAAWLIRRLREPDGTTDYSWKREAQLSTMEQLLCRMTQMKFDDLADQYLKRLGAEALECLKDGDKDKVLVYSSGSWPKDTFKDIHSYYKSNTGYPRPAPLDLGLLETFQRAALRIIDNEEAAQDIRSQVTRALFEQKFLQTGDDKDDDTRATTAAAADEELLPPPASGPGPSEPEPSSQPEVPKKKRGRPPKKQGDPKAPYRKKQKPDHPANSQPSETAS</sequence>
<feature type="compositionally biased region" description="Pro residues" evidence="1">
    <location>
        <begin position="510"/>
        <end position="522"/>
    </location>
</feature>
<proteinExistence type="predicted"/>
<feature type="compositionally biased region" description="Polar residues" evidence="1">
    <location>
        <begin position="559"/>
        <end position="568"/>
    </location>
</feature>
<gene>
    <name evidence="2" type="ORF">PG996_013456</name>
</gene>
<dbReference type="PANTHER" id="PTHR24216">
    <property type="entry name" value="PAXILLIN-RELATED"/>
    <property type="match status" value="1"/>
</dbReference>
<reference evidence="2 3" key="1">
    <citation type="submission" date="2023-01" db="EMBL/GenBank/DDBJ databases">
        <title>Analysis of 21 Apiospora genomes using comparative genomics revels a genus with tremendous synthesis potential of carbohydrate active enzymes and secondary metabolites.</title>
        <authorList>
            <person name="Sorensen T."/>
        </authorList>
    </citation>
    <scope>NUCLEOTIDE SEQUENCE [LARGE SCALE GENOMIC DNA]</scope>
    <source>
        <strain evidence="2 3">CBS 83171</strain>
    </source>
</reference>
<feature type="compositionally biased region" description="Low complexity" evidence="1">
    <location>
        <begin position="24"/>
        <end position="55"/>
    </location>
</feature>
<dbReference type="Proteomes" id="UP001446871">
    <property type="component" value="Unassembled WGS sequence"/>
</dbReference>
<accession>A0ABR1U7W0</accession>
<comment type="caution">
    <text evidence="2">The sequence shown here is derived from an EMBL/GenBank/DDBJ whole genome shotgun (WGS) entry which is preliminary data.</text>
</comment>
<name>A0ABR1U7W0_9PEZI</name>
<organism evidence="2 3">
    <name type="scientific">Apiospora saccharicola</name>
    <dbReference type="NCBI Taxonomy" id="335842"/>
    <lineage>
        <taxon>Eukaryota</taxon>
        <taxon>Fungi</taxon>
        <taxon>Dikarya</taxon>
        <taxon>Ascomycota</taxon>
        <taxon>Pezizomycotina</taxon>
        <taxon>Sordariomycetes</taxon>
        <taxon>Xylariomycetidae</taxon>
        <taxon>Amphisphaeriales</taxon>
        <taxon>Apiosporaceae</taxon>
        <taxon>Apiospora</taxon>
    </lineage>
</organism>
<dbReference type="EMBL" id="JAQQWM010000008">
    <property type="protein sequence ID" value="KAK8054155.1"/>
    <property type="molecule type" value="Genomic_DNA"/>
</dbReference>
<evidence type="ECO:0000256" key="1">
    <source>
        <dbReference type="SAM" id="MobiDB-lite"/>
    </source>
</evidence>
<feature type="compositionally biased region" description="Pro residues" evidence="1">
    <location>
        <begin position="56"/>
        <end position="67"/>
    </location>
</feature>
<keyword evidence="3" id="KW-1185">Reference proteome</keyword>
<feature type="region of interest" description="Disordered" evidence="1">
    <location>
        <begin position="488"/>
        <end position="568"/>
    </location>
</feature>
<evidence type="ECO:0000313" key="3">
    <source>
        <dbReference type="Proteomes" id="UP001446871"/>
    </source>
</evidence>
<feature type="region of interest" description="Disordered" evidence="1">
    <location>
        <begin position="1"/>
        <end position="79"/>
    </location>
</feature>
<protein>
    <submittedName>
        <fullName evidence="2">Uncharacterized protein</fullName>
    </submittedName>
</protein>
<feature type="compositionally biased region" description="Polar residues" evidence="1">
    <location>
        <begin position="70"/>
        <end position="79"/>
    </location>
</feature>
<evidence type="ECO:0000313" key="2">
    <source>
        <dbReference type="EMBL" id="KAK8054155.1"/>
    </source>
</evidence>
<dbReference type="PANTHER" id="PTHR24216:SF65">
    <property type="entry name" value="PAXILLIN-LIKE PROTEIN 1"/>
    <property type="match status" value="1"/>
</dbReference>